<evidence type="ECO:0000313" key="2">
    <source>
        <dbReference type="EMBL" id="RDI48195.1"/>
    </source>
</evidence>
<evidence type="ECO:0000313" key="3">
    <source>
        <dbReference type="Proteomes" id="UP000255355"/>
    </source>
</evidence>
<dbReference type="Proteomes" id="UP000255355">
    <property type="component" value="Unassembled WGS sequence"/>
</dbReference>
<dbReference type="AlphaFoldDB" id="A0A370GWX9"/>
<keyword evidence="3" id="KW-1185">Reference proteome</keyword>
<keyword evidence="1" id="KW-0732">Signal</keyword>
<organism evidence="2 3">
    <name type="scientific">Nocardia mexicana</name>
    <dbReference type="NCBI Taxonomy" id="279262"/>
    <lineage>
        <taxon>Bacteria</taxon>
        <taxon>Bacillati</taxon>
        <taxon>Actinomycetota</taxon>
        <taxon>Actinomycetes</taxon>
        <taxon>Mycobacteriales</taxon>
        <taxon>Nocardiaceae</taxon>
        <taxon>Nocardia</taxon>
    </lineage>
</organism>
<name>A0A370GWX9_9NOCA</name>
<reference evidence="2 3" key="1">
    <citation type="submission" date="2018-07" db="EMBL/GenBank/DDBJ databases">
        <title>Genomic Encyclopedia of Type Strains, Phase IV (KMG-IV): sequencing the most valuable type-strain genomes for metagenomic binning, comparative biology and taxonomic classification.</title>
        <authorList>
            <person name="Goeker M."/>
        </authorList>
    </citation>
    <scope>NUCLEOTIDE SEQUENCE [LARGE SCALE GENOMIC DNA]</scope>
    <source>
        <strain evidence="2 3">DSM 44952</strain>
    </source>
</reference>
<evidence type="ECO:0000256" key="1">
    <source>
        <dbReference type="SAM" id="SignalP"/>
    </source>
</evidence>
<accession>A0A370GWX9</accession>
<feature type="signal peptide" evidence="1">
    <location>
        <begin position="1"/>
        <end position="26"/>
    </location>
</feature>
<dbReference type="RefSeq" id="WP_068026696.1">
    <property type="nucleotide sequence ID" value="NZ_QQAZ01000008.1"/>
</dbReference>
<evidence type="ECO:0008006" key="4">
    <source>
        <dbReference type="Google" id="ProtNLM"/>
    </source>
</evidence>
<comment type="caution">
    <text evidence="2">The sequence shown here is derived from an EMBL/GenBank/DDBJ whole genome shotgun (WGS) entry which is preliminary data.</text>
</comment>
<proteinExistence type="predicted"/>
<protein>
    <recommendedName>
        <fullName evidence="4">Hemophore-related protein</fullName>
    </recommendedName>
</protein>
<gene>
    <name evidence="2" type="ORF">DFR68_10823</name>
</gene>
<feature type="chain" id="PRO_5016976381" description="Hemophore-related protein" evidence="1">
    <location>
        <begin position="27"/>
        <end position="128"/>
    </location>
</feature>
<sequence length="128" mass="12507">MRGTVVSAVFLGVIGGCLAAAGPANAVSDPETCAAVKTAVNDFSAKHDAAHGSDPAALAGSPALWSELGGNLDSVAAKADEGKVKTALGGAVAQVNRAAAAPDADRQALLDGPEFRNSMAAVDTACGF</sequence>
<dbReference type="PROSITE" id="PS51257">
    <property type="entry name" value="PROKAR_LIPOPROTEIN"/>
    <property type="match status" value="1"/>
</dbReference>
<dbReference type="EMBL" id="QQAZ01000008">
    <property type="protein sequence ID" value="RDI48195.1"/>
    <property type="molecule type" value="Genomic_DNA"/>
</dbReference>